<organism evidence="9 10">
    <name type="scientific">Halocaridina rubra</name>
    <name type="common">Hawaiian red shrimp</name>
    <dbReference type="NCBI Taxonomy" id="373956"/>
    <lineage>
        <taxon>Eukaryota</taxon>
        <taxon>Metazoa</taxon>
        <taxon>Ecdysozoa</taxon>
        <taxon>Arthropoda</taxon>
        <taxon>Crustacea</taxon>
        <taxon>Multicrustacea</taxon>
        <taxon>Malacostraca</taxon>
        <taxon>Eumalacostraca</taxon>
        <taxon>Eucarida</taxon>
        <taxon>Decapoda</taxon>
        <taxon>Pleocyemata</taxon>
        <taxon>Caridea</taxon>
        <taxon>Atyoidea</taxon>
        <taxon>Atyidae</taxon>
        <taxon>Halocaridina</taxon>
    </lineage>
</organism>
<evidence type="ECO:0000256" key="3">
    <source>
        <dbReference type="ARBA" id="ARBA00022946"/>
    </source>
</evidence>
<sequence length="201" mass="23567">MFHQILSKVSRCSRLLSGSPLIDGNQGRVFSSLISGTRFSPSLQCSFVHNRYLIKPGFASKYVSTAISITPSLFLRPQPSLLNSFVHPTVQTRSVTKWSLSKGKRSTVKAVILRFKRLNWSGRGIWIRARAGASKKMWKKNRKRKHRAKTHVFCNATQSQMLDKMVTRFWRRNRYYPDDPYRPYMHREGFSLTERYPREYF</sequence>
<keyword evidence="10" id="KW-1185">Reference proteome</keyword>
<dbReference type="Pfam" id="PF01632">
    <property type="entry name" value="Ribosomal_L35p"/>
    <property type="match status" value="1"/>
</dbReference>
<dbReference type="InterPro" id="IPR019338">
    <property type="entry name" value="Ribosomal_bL35m"/>
</dbReference>
<dbReference type="PANTHER" id="PTHR15909">
    <property type="entry name" value="39S RIBOSOMAL PROTEIN L35, MITOCHONDRIAL"/>
    <property type="match status" value="1"/>
</dbReference>
<dbReference type="Proteomes" id="UP001381693">
    <property type="component" value="Unassembled WGS sequence"/>
</dbReference>
<dbReference type="InterPro" id="IPR037229">
    <property type="entry name" value="Ribosomal_bL35_sf"/>
</dbReference>
<evidence type="ECO:0000256" key="4">
    <source>
        <dbReference type="ARBA" id="ARBA00022980"/>
    </source>
</evidence>
<evidence type="ECO:0000256" key="2">
    <source>
        <dbReference type="ARBA" id="ARBA00006598"/>
    </source>
</evidence>
<keyword evidence="4 9" id="KW-0689">Ribosomal protein</keyword>
<comment type="subcellular location">
    <subcellularLocation>
        <location evidence="1">Mitochondrion</location>
    </subcellularLocation>
</comment>
<evidence type="ECO:0000313" key="10">
    <source>
        <dbReference type="Proteomes" id="UP001381693"/>
    </source>
</evidence>
<dbReference type="GO" id="GO:0003735">
    <property type="term" value="F:structural constituent of ribosome"/>
    <property type="evidence" value="ECO:0007669"/>
    <property type="project" value="InterPro"/>
</dbReference>
<dbReference type="GO" id="GO:0005840">
    <property type="term" value="C:ribosome"/>
    <property type="evidence" value="ECO:0007669"/>
    <property type="project" value="UniProtKB-KW"/>
</dbReference>
<reference evidence="9 10" key="1">
    <citation type="submission" date="2023-11" db="EMBL/GenBank/DDBJ databases">
        <title>Halocaridina rubra genome assembly.</title>
        <authorList>
            <person name="Smith C."/>
        </authorList>
    </citation>
    <scope>NUCLEOTIDE SEQUENCE [LARGE SCALE GENOMIC DNA]</scope>
    <source>
        <strain evidence="9">EP-1</strain>
        <tissue evidence="9">Whole</tissue>
    </source>
</reference>
<evidence type="ECO:0000256" key="6">
    <source>
        <dbReference type="ARBA" id="ARBA00023274"/>
    </source>
</evidence>
<dbReference type="GO" id="GO:0006412">
    <property type="term" value="P:translation"/>
    <property type="evidence" value="ECO:0007669"/>
    <property type="project" value="InterPro"/>
</dbReference>
<dbReference type="GO" id="GO:0005739">
    <property type="term" value="C:mitochondrion"/>
    <property type="evidence" value="ECO:0007669"/>
    <property type="project" value="UniProtKB-SubCell"/>
</dbReference>
<gene>
    <name evidence="9" type="primary">MRPL35</name>
    <name evidence="9" type="ORF">SK128_004332</name>
</gene>
<comment type="caution">
    <text evidence="9">The sequence shown here is derived from an EMBL/GenBank/DDBJ whole genome shotgun (WGS) entry which is preliminary data.</text>
</comment>
<comment type="similarity">
    <text evidence="2">Belongs to the bacterial ribosomal protein bL35 family.</text>
</comment>
<keyword evidence="5" id="KW-0496">Mitochondrion</keyword>
<keyword evidence="3" id="KW-0809">Transit peptide</keyword>
<dbReference type="InterPro" id="IPR021137">
    <property type="entry name" value="Ribosomal_bL35-like"/>
</dbReference>
<keyword evidence="6" id="KW-0687">Ribonucleoprotein</keyword>
<dbReference type="AlphaFoldDB" id="A0AAN8XUQ2"/>
<evidence type="ECO:0000256" key="8">
    <source>
        <dbReference type="ARBA" id="ARBA00035418"/>
    </source>
</evidence>
<dbReference type="SUPFAM" id="SSF143034">
    <property type="entry name" value="L35p-like"/>
    <property type="match status" value="1"/>
</dbReference>
<evidence type="ECO:0000313" key="9">
    <source>
        <dbReference type="EMBL" id="KAK7086053.1"/>
    </source>
</evidence>
<dbReference type="EMBL" id="JAXCGZ010000396">
    <property type="protein sequence ID" value="KAK7086053.1"/>
    <property type="molecule type" value="Genomic_DNA"/>
</dbReference>
<evidence type="ECO:0000256" key="7">
    <source>
        <dbReference type="ARBA" id="ARBA00035273"/>
    </source>
</evidence>
<name>A0AAN8XUQ2_HALRR</name>
<accession>A0AAN8XUQ2</accession>
<dbReference type="GO" id="GO:1990904">
    <property type="term" value="C:ribonucleoprotein complex"/>
    <property type="evidence" value="ECO:0007669"/>
    <property type="project" value="UniProtKB-KW"/>
</dbReference>
<dbReference type="PANTHER" id="PTHR15909:SF0">
    <property type="entry name" value="LARGE RIBOSOMAL SUBUNIT PROTEIN BL35M"/>
    <property type="match status" value="1"/>
</dbReference>
<protein>
    <recommendedName>
        <fullName evidence="7">Large ribosomal subunit protein bL35m</fullName>
    </recommendedName>
    <alternativeName>
        <fullName evidence="8">39S ribosomal protein L35, mitochondrial</fullName>
    </alternativeName>
</protein>
<evidence type="ECO:0000256" key="1">
    <source>
        <dbReference type="ARBA" id="ARBA00004173"/>
    </source>
</evidence>
<evidence type="ECO:0000256" key="5">
    <source>
        <dbReference type="ARBA" id="ARBA00023128"/>
    </source>
</evidence>
<proteinExistence type="inferred from homology"/>